<dbReference type="InterPro" id="IPR005804">
    <property type="entry name" value="FA_desaturase_dom"/>
</dbReference>
<feature type="transmembrane region" description="Helical" evidence="12">
    <location>
        <begin position="159"/>
        <end position="177"/>
    </location>
</feature>
<dbReference type="PANTHER" id="PTHR38674">
    <property type="entry name" value="ALKANE 1-MONOOXYGENASE 1"/>
    <property type="match status" value="1"/>
</dbReference>
<accession>A0A7Y7EB93</accession>
<keyword evidence="4" id="KW-0997">Cell inner membrane</keyword>
<dbReference type="Proteomes" id="UP000587462">
    <property type="component" value="Unassembled WGS sequence"/>
</dbReference>
<feature type="transmembrane region" description="Helical" evidence="12">
    <location>
        <begin position="134"/>
        <end position="153"/>
    </location>
</feature>
<evidence type="ECO:0000313" key="15">
    <source>
        <dbReference type="Proteomes" id="UP000587462"/>
    </source>
</evidence>
<name>A0A7Y7EB93_STRMO</name>
<evidence type="ECO:0000256" key="1">
    <source>
        <dbReference type="ARBA" id="ARBA00004429"/>
    </source>
</evidence>
<evidence type="ECO:0000256" key="9">
    <source>
        <dbReference type="ARBA" id="ARBA00023004"/>
    </source>
</evidence>
<keyword evidence="11 12" id="KW-0472">Membrane</keyword>
<evidence type="ECO:0000256" key="7">
    <source>
        <dbReference type="ARBA" id="ARBA00022989"/>
    </source>
</evidence>
<keyword evidence="3" id="KW-1003">Cell membrane</keyword>
<evidence type="ECO:0000256" key="6">
    <source>
        <dbReference type="ARBA" id="ARBA00022723"/>
    </source>
</evidence>
<comment type="subcellular location">
    <subcellularLocation>
        <location evidence="1">Cell inner membrane</location>
        <topology evidence="1">Multi-pass membrane protein</topology>
    </subcellularLocation>
</comment>
<dbReference type="GO" id="GO:0006629">
    <property type="term" value="P:lipid metabolic process"/>
    <property type="evidence" value="ECO:0007669"/>
    <property type="project" value="InterPro"/>
</dbReference>
<evidence type="ECO:0000256" key="5">
    <source>
        <dbReference type="ARBA" id="ARBA00022692"/>
    </source>
</evidence>
<comment type="similarity">
    <text evidence="2">Belongs to the fatty acid desaturase type 1 family. AlkB subfamily.</text>
</comment>
<organism evidence="14 15">
    <name type="scientific">Streptomyces morookaense</name>
    <name type="common">Streptoverticillium morookaense</name>
    <dbReference type="NCBI Taxonomy" id="1970"/>
    <lineage>
        <taxon>Bacteria</taxon>
        <taxon>Bacillati</taxon>
        <taxon>Actinomycetota</taxon>
        <taxon>Actinomycetes</taxon>
        <taxon>Kitasatosporales</taxon>
        <taxon>Streptomycetaceae</taxon>
        <taxon>Streptomyces</taxon>
    </lineage>
</organism>
<gene>
    <name evidence="14" type="ORF">HG542_32520</name>
</gene>
<dbReference type="PANTHER" id="PTHR38674:SF1">
    <property type="entry name" value="ALKANE 1-MONOOXYGENASE 1"/>
    <property type="match status" value="1"/>
</dbReference>
<proteinExistence type="inferred from homology"/>
<evidence type="ECO:0000256" key="4">
    <source>
        <dbReference type="ARBA" id="ARBA00022519"/>
    </source>
</evidence>
<keyword evidence="7 12" id="KW-1133">Transmembrane helix</keyword>
<dbReference type="CDD" id="cd03512">
    <property type="entry name" value="Alkane-hydroxylase"/>
    <property type="match status" value="1"/>
</dbReference>
<dbReference type="GO" id="GO:0046872">
    <property type="term" value="F:metal ion binding"/>
    <property type="evidence" value="ECO:0007669"/>
    <property type="project" value="UniProtKB-KW"/>
</dbReference>
<dbReference type="RefSeq" id="WP_171087913.1">
    <property type="nucleotide sequence ID" value="NZ_BNBU01000011.1"/>
</dbReference>
<evidence type="ECO:0000313" key="14">
    <source>
        <dbReference type="EMBL" id="NVK82337.1"/>
    </source>
</evidence>
<comment type="caution">
    <text evidence="14">The sequence shown here is derived from an EMBL/GenBank/DDBJ whole genome shotgun (WGS) entry which is preliminary data.</text>
</comment>
<evidence type="ECO:0000256" key="10">
    <source>
        <dbReference type="ARBA" id="ARBA00023033"/>
    </source>
</evidence>
<keyword evidence="15" id="KW-1185">Reference proteome</keyword>
<dbReference type="GO" id="GO:0004497">
    <property type="term" value="F:monooxygenase activity"/>
    <property type="evidence" value="ECO:0007669"/>
    <property type="project" value="UniProtKB-KW"/>
</dbReference>
<dbReference type="InterPro" id="IPR033885">
    <property type="entry name" value="AlkB/XylM"/>
</dbReference>
<sequence length="297" mass="32746">MLLQYLSLVWSCSQWASPAVSPVDGAGLALAVGWVGALGLNAGHELGHTTTQAERWLSKAAFAQVAYGHFHVAHNRGHHLRVATPHDPSSARLGEGFWRFLPRVVSGRPAEAWRAEARRLARRGRSPWSPRNDVLNAWAMTVLLAAVLGVAFGPRVLPYLALQAAFGICILEAGAYLEHYGLLRQRRADGRYERPGYGHSWNSDAIVSSALLFRAQRHSDHHVNPLRPYPQLRHVDAPQLPAGFVTMIVLAWIPPLWRRVMDPKVIARYGGDVTLANIHPPARDRILARSVTAASPP</sequence>
<feature type="domain" description="Fatty acid desaturase" evidence="13">
    <location>
        <begin position="28"/>
        <end position="241"/>
    </location>
</feature>
<keyword evidence="5 12" id="KW-0812">Transmembrane</keyword>
<evidence type="ECO:0000256" key="12">
    <source>
        <dbReference type="SAM" id="Phobius"/>
    </source>
</evidence>
<keyword evidence="10 14" id="KW-0503">Monooxygenase</keyword>
<protein>
    <submittedName>
        <fullName evidence="14">Alkane 1-monooxygenase</fullName>
    </submittedName>
</protein>
<evidence type="ECO:0000256" key="8">
    <source>
        <dbReference type="ARBA" id="ARBA00023002"/>
    </source>
</evidence>
<dbReference type="GO" id="GO:0005886">
    <property type="term" value="C:plasma membrane"/>
    <property type="evidence" value="ECO:0007669"/>
    <property type="project" value="UniProtKB-SubCell"/>
</dbReference>
<evidence type="ECO:0000259" key="13">
    <source>
        <dbReference type="Pfam" id="PF00487"/>
    </source>
</evidence>
<keyword evidence="8" id="KW-0560">Oxidoreductase</keyword>
<dbReference type="EMBL" id="JABBXF010000123">
    <property type="protein sequence ID" value="NVK82337.1"/>
    <property type="molecule type" value="Genomic_DNA"/>
</dbReference>
<keyword evidence="9" id="KW-0408">Iron</keyword>
<evidence type="ECO:0000256" key="3">
    <source>
        <dbReference type="ARBA" id="ARBA00022475"/>
    </source>
</evidence>
<dbReference type="AlphaFoldDB" id="A0A7Y7EB93"/>
<evidence type="ECO:0000256" key="2">
    <source>
        <dbReference type="ARBA" id="ARBA00010823"/>
    </source>
</evidence>
<reference evidence="14 15" key="1">
    <citation type="submission" date="2020-04" db="EMBL/GenBank/DDBJ databases">
        <title>Draft Genome Sequence of Streptomyces morookaense DSM 40503, an 8-azaguanine-producing strain.</title>
        <authorList>
            <person name="Qi J."/>
            <person name="Gao J.-M."/>
        </authorList>
    </citation>
    <scope>NUCLEOTIDE SEQUENCE [LARGE SCALE GENOMIC DNA]</scope>
    <source>
        <strain evidence="14 15">DSM 40503</strain>
    </source>
</reference>
<dbReference type="Pfam" id="PF00487">
    <property type="entry name" value="FA_desaturase"/>
    <property type="match status" value="1"/>
</dbReference>
<evidence type="ECO:0000256" key="11">
    <source>
        <dbReference type="ARBA" id="ARBA00023136"/>
    </source>
</evidence>
<keyword evidence="6" id="KW-0479">Metal-binding</keyword>